<dbReference type="GO" id="GO:0005886">
    <property type="term" value="C:plasma membrane"/>
    <property type="evidence" value="ECO:0007669"/>
    <property type="project" value="TreeGrafter"/>
</dbReference>
<evidence type="ECO:0000313" key="7">
    <source>
        <dbReference type="EMBL" id="KAH9809315.1"/>
    </source>
</evidence>
<keyword evidence="4 6" id="KW-0472">Membrane</keyword>
<dbReference type="InterPro" id="IPR007568">
    <property type="entry name" value="RTA1"/>
</dbReference>
<keyword evidence="2 6" id="KW-0812">Transmembrane</keyword>
<gene>
    <name evidence="7" type="ORF">Tdes44962_MAKER06175</name>
</gene>
<dbReference type="EMBL" id="RIBY02002567">
    <property type="protein sequence ID" value="KAH9809315.1"/>
    <property type="molecule type" value="Genomic_DNA"/>
</dbReference>
<sequence>MDVLRLIARASVSDGCTKDTCPASSSIYGYAPSWDFNLFFTIAFAISAAVFVVQAFVWPKWRVFSWACALGSFMEVGGYVGRLLLHKDPFSDAGFKLNVILLTVAPAFVSAAIYLTLKMATTVFGQRYSILPPAYYAYIFVGCDIVSIILQGAGGAISAIAENKDLLDDGVDIMIAGLAFQVFTLLIFLCLAVDFVLKCFRNRADLNPGSRPLAKSVGFQVFVAAVSLSFICILTRCCYRAAELSGGWGNKIMRKEAEFIVLDSDMCIIAFVCLNIFHPGYLFDETGQTDLGGQQQQPMEMRNEQEQHKASAHPVSAERQAILVGAAGPSLFPPPYGRGNETWI</sequence>
<comment type="caution">
    <text evidence="7">The sequence shown here is derived from an EMBL/GenBank/DDBJ whole genome shotgun (WGS) entry which is preliminary data.</text>
</comment>
<organism evidence="7 8">
    <name type="scientific">Teratosphaeria destructans</name>
    <dbReference type="NCBI Taxonomy" id="418781"/>
    <lineage>
        <taxon>Eukaryota</taxon>
        <taxon>Fungi</taxon>
        <taxon>Dikarya</taxon>
        <taxon>Ascomycota</taxon>
        <taxon>Pezizomycotina</taxon>
        <taxon>Dothideomycetes</taxon>
        <taxon>Dothideomycetidae</taxon>
        <taxon>Mycosphaerellales</taxon>
        <taxon>Teratosphaeriaceae</taxon>
        <taxon>Teratosphaeria</taxon>
    </lineage>
</organism>
<feature type="transmembrane region" description="Helical" evidence="6">
    <location>
        <begin position="259"/>
        <end position="277"/>
    </location>
</feature>
<name>A0A9W7SHZ6_9PEZI</name>
<dbReference type="GO" id="GO:0000324">
    <property type="term" value="C:fungal-type vacuole"/>
    <property type="evidence" value="ECO:0007669"/>
    <property type="project" value="TreeGrafter"/>
</dbReference>
<feature type="transmembrane region" description="Helical" evidence="6">
    <location>
        <begin position="97"/>
        <end position="115"/>
    </location>
</feature>
<dbReference type="Proteomes" id="UP001138500">
    <property type="component" value="Unassembled WGS sequence"/>
</dbReference>
<evidence type="ECO:0000256" key="3">
    <source>
        <dbReference type="ARBA" id="ARBA00022989"/>
    </source>
</evidence>
<evidence type="ECO:0000256" key="1">
    <source>
        <dbReference type="ARBA" id="ARBA00004141"/>
    </source>
</evidence>
<dbReference type="PANTHER" id="PTHR31465:SF8">
    <property type="entry name" value="DOMAIN PROTEIN, PUTATIVE (AFU_ORTHOLOGUE AFUA_6G14140)-RELATED"/>
    <property type="match status" value="1"/>
</dbReference>
<reference evidence="7 8" key="2">
    <citation type="journal article" date="2021" name="Curr. Genet.">
        <title>Genetic response to nitrogen starvation in the aggressive Eucalyptus foliar pathogen Teratosphaeria destructans.</title>
        <authorList>
            <person name="Havenga M."/>
            <person name="Wingfield B.D."/>
            <person name="Wingfield M.J."/>
            <person name="Dreyer L.L."/>
            <person name="Roets F."/>
            <person name="Aylward J."/>
        </authorList>
    </citation>
    <scope>NUCLEOTIDE SEQUENCE [LARGE SCALE GENOMIC DNA]</scope>
    <source>
        <strain evidence="7">CMW44962</strain>
    </source>
</reference>
<keyword evidence="3 6" id="KW-1133">Transmembrane helix</keyword>
<proteinExistence type="predicted"/>
<evidence type="ECO:0000256" key="5">
    <source>
        <dbReference type="SAM" id="MobiDB-lite"/>
    </source>
</evidence>
<evidence type="ECO:0000313" key="8">
    <source>
        <dbReference type="Proteomes" id="UP001138500"/>
    </source>
</evidence>
<feature type="transmembrane region" description="Helical" evidence="6">
    <location>
        <begin position="173"/>
        <end position="197"/>
    </location>
</feature>
<evidence type="ECO:0000256" key="2">
    <source>
        <dbReference type="ARBA" id="ARBA00022692"/>
    </source>
</evidence>
<dbReference type="AlphaFoldDB" id="A0A9W7SHZ6"/>
<feature type="transmembrane region" description="Helical" evidence="6">
    <location>
        <begin position="36"/>
        <end position="57"/>
    </location>
</feature>
<keyword evidence="8" id="KW-1185">Reference proteome</keyword>
<dbReference type="OrthoDB" id="4521223at2759"/>
<evidence type="ECO:0000256" key="4">
    <source>
        <dbReference type="ARBA" id="ARBA00023136"/>
    </source>
</evidence>
<feature type="transmembrane region" description="Helical" evidence="6">
    <location>
        <begin position="135"/>
        <end position="161"/>
    </location>
</feature>
<reference evidence="7 8" key="1">
    <citation type="journal article" date="2018" name="IMA Fungus">
        <title>IMA Genome-F 10: Nine draft genome sequences of Claviceps purpurea s.lat., including C. arundinis, C. humidiphila, and C. cf. spartinae, pseudomolecules for the pitch canker pathogen Fusarium circinatum, draft genome of Davidsoniella eucalypti, Grosmannia galeiformis, Quambalaria eucalypti, and Teratosphaeria destructans.</title>
        <authorList>
            <person name="Wingfield B.D."/>
            <person name="Liu M."/>
            <person name="Nguyen H.D."/>
            <person name="Lane F.A."/>
            <person name="Morgan S.W."/>
            <person name="De Vos L."/>
            <person name="Wilken P.M."/>
            <person name="Duong T.A."/>
            <person name="Aylward J."/>
            <person name="Coetzee M.P."/>
            <person name="Dadej K."/>
            <person name="De Beer Z.W."/>
            <person name="Findlay W."/>
            <person name="Havenga M."/>
            <person name="Kolarik M."/>
            <person name="Menzies J.G."/>
            <person name="Naidoo K."/>
            <person name="Pochopski O."/>
            <person name="Shoukouhi P."/>
            <person name="Santana Q.C."/>
            <person name="Seifert K.A."/>
            <person name="Soal N."/>
            <person name="Steenkamp E.T."/>
            <person name="Tatham C.T."/>
            <person name="van der Nest M.A."/>
            <person name="Wingfield M.J."/>
        </authorList>
    </citation>
    <scope>NUCLEOTIDE SEQUENCE [LARGE SCALE GENOMIC DNA]</scope>
    <source>
        <strain evidence="7">CMW44962</strain>
    </source>
</reference>
<feature type="transmembrane region" description="Helical" evidence="6">
    <location>
        <begin position="217"/>
        <end position="239"/>
    </location>
</feature>
<comment type="subcellular location">
    <subcellularLocation>
        <location evidence="1">Membrane</location>
        <topology evidence="1">Multi-pass membrane protein</topology>
    </subcellularLocation>
</comment>
<dbReference type="PANTHER" id="PTHR31465">
    <property type="entry name" value="PROTEIN RTA1-RELATED"/>
    <property type="match status" value="1"/>
</dbReference>
<feature type="region of interest" description="Disordered" evidence="5">
    <location>
        <begin position="291"/>
        <end position="312"/>
    </location>
</feature>
<dbReference type="Pfam" id="PF04479">
    <property type="entry name" value="RTA1"/>
    <property type="match status" value="1"/>
</dbReference>
<protein>
    <submittedName>
        <fullName evidence="7">Sphingoid long-chain base transporter RSB1-like</fullName>
    </submittedName>
</protein>
<feature type="transmembrane region" description="Helical" evidence="6">
    <location>
        <begin position="63"/>
        <end position="85"/>
    </location>
</feature>
<evidence type="ECO:0000256" key="6">
    <source>
        <dbReference type="SAM" id="Phobius"/>
    </source>
</evidence>
<accession>A0A9W7SHZ6</accession>